<name>A0A7J6MEW2_PEROL</name>
<feature type="transmembrane region" description="Helical" evidence="12">
    <location>
        <begin position="1060"/>
        <end position="1078"/>
    </location>
</feature>
<evidence type="ECO:0000256" key="12">
    <source>
        <dbReference type="SAM" id="Phobius"/>
    </source>
</evidence>
<protein>
    <recommendedName>
        <fullName evidence="13">Citrate transporter-like domain-containing protein</fullName>
    </recommendedName>
</protein>
<sequence>MKFGQYLHDHRVIAWRPYYMNYHRLKAILKDIVNNNTGNERFLEELKLDMVRVEEFYKMQEDEVVQEARSVDPDSKDDFSAFVQRVRDLENFAQLNSEGLRKIAKKYDKLVIRPGLLRTIEEGGGDASLMRDILREIQHCTFSQAADRLAAVFDYSTSYQKSRGAPLDVNRLVSSHQRTASVHVGDFVERYAAEEEKPREREMKVKTILRYFKAIVFFAMVYVGCLVCWILKVGSPLLDGRSYVSVAVTCTALALLIMQYPADGVMMGSTLALTLTGVLDNKEAWDGFSNDVVLSVAVLLIISAAVKNTGVVEYIFIDGGLLGHPKTLPMAMLRLFLPAVLLNICVSNTAVMGVLLPVVQKWSKDIGWDQGLLLMPLSYILLISGVFAIFSTSSNLITQGLLVDGHYEPFENFAMAPLILPATVGAFLYIVIAVPLVFKDRMPKARALTNGDGPDHRLLPKQESLLSSKKFVVSAQVTGLSLDGKTLAESGLYDLLDCPQDIVEIERLGERGRPSPDFILQPYDVLHIYCSADTVVKLQDDGRVGLLTRDSGELSTGGNFGGKAQNTELFEVVLDGLCPLIGQPIVNANTRKLYGGQIVAIRPHDLQLVQKDNNRQVVVSKRRMKNLTPTARTAHLRSRPSARTFSESEIAPNVTYGSVGATIPGRAVAYTPLPGNEMEPEQESVVRLLQSEMDEKSWRLAVGDGLIVEAPSGFAEQFSGTGHFAVISRLKPFDTKEDKSTVDGVRLMWISGGIVLGMVLLVATNTLPLLQASMTASFLLVLFDCLPLTKAIAAVNIRTVMTIVGAFGVGKAMAKTHVARVLAQALVGLMSPLGAIGVLGAIFAATCLLGVVFHATAVVVLLFPVCVSVAHQMGLPVHQCLGPLMVGAGCQFLSPISYQTNLMVYAVAGYAFGDFAKLGLGLTVEGQRLSAVCCIHLDRICVVYPKSFLLSLLSSLYLLFLMEDVFLFELGYGIQLAAALLLLYRISTMKNIYGLSIDTQVCFLMGTLSRFIWMMDTRLVETWFSYLELWFNLAVQIALCYYCYIYWYTTTMHAPRYLRAPVLALVALLLAFLFHPGYEWVSGQVLVSFTMYIEAMGLIPQLWLMRKMMDVITGMHST</sequence>
<feature type="transmembrane region" description="Helical" evidence="12">
    <location>
        <begin position="413"/>
        <end position="438"/>
    </location>
</feature>
<keyword evidence="9 12" id="KW-1133">Transmembrane helix</keyword>
<evidence type="ECO:0000256" key="11">
    <source>
        <dbReference type="ARBA" id="ARBA00023170"/>
    </source>
</evidence>
<dbReference type="PANTHER" id="PTHR43652:SF2">
    <property type="entry name" value="BASIC AMINO ACID ANTIPORTER YFCC-RELATED"/>
    <property type="match status" value="1"/>
</dbReference>
<feature type="transmembrane region" description="Helical" evidence="12">
    <location>
        <begin position="821"/>
        <end position="845"/>
    </location>
</feature>
<dbReference type="EMBL" id="JABAHT010000022">
    <property type="protein sequence ID" value="KAF4669541.1"/>
    <property type="molecule type" value="Genomic_DNA"/>
</dbReference>
<accession>A0A7J6MEW2</accession>
<dbReference type="Proteomes" id="UP000570595">
    <property type="component" value="Unassembled WGS sequence"/>
</dbReference>
<evidence type="ECO:0000313" key="14">
    <source>
        <dbReference type="EMBL" id="KAF4669541.1"/>
    </source>
</evidence>
<evidence type="ECO:0000256" key="9">
    <source>
        <dbReference type="ARBA" id="ARBA00022989"/>
    </source>
</evidence>
<feature type="transmembrane region" description="Helical" evidence="12">
    <location>
        <begin position="747"/>
        <end position="771"/>
    </location>
</feature>
<feature type="transmembrane region" description="Helical" evidence="12">
    <location>
        <begin position="941"/>
        <end position="960"/>
    </location>
</feature>
<keyword evidence="4 12" id="KW-0812">Transmembrane</keyword>
<dbReference type="GO" id="GO:0046923">
    <property type="term" value="F:ER retention sequence binding"/>
    <property type="evidence" value="ECO:0007669"/>
    <property type="project" value="InterPro"/>
</dbReference>
<dbReference type="OrthoDB" id="442352at2759"/>
<dbReference type="InterPro" id="IPR004680">
    <property type="entry name" value="Cit_transptr-like_dom"/>
</dbReference>
<keyword evidence="11" id="KW-0675">Receptor</keyword>
<evidence type="ECO:0000256" key="5">
    <source>
        <dbReference type="ARBA" id="ARBA00022737"/>
    </source>
</evidence>
<dbReference type="GO" id="GO:0006621">
    <property type="term" value="P:protein retention in ER lumen"/>
    <property type="evidence" value="ECO:0007669"/>
    <property type="project" value="InterPro"/>
</dbReference>
<reference evidence="14 15" key="1">
    <citation type="submission" date="2020-04" db="EMBL/GenBank/DDBJ databases">
        <title>Perkinsus olseni comparative genomics.</title>
        <authorList>
            <person name="Bogema D.R."/>
        </authorList>
    </citation>
    <scope>NUCLEOTIDE SEQUENCE [LARGE SCALE GENOMIC DNA]</scope>
    <source>
        <strain evidence="14">ATCC PRA-179</strain>
    </source>
</reference>
<feature type="transmembrane region" description="Helical" evidence="12">
    <location>
        <begin position="851"/>
        <end position="870"/>
    </location>
</feature>
<dbReference type="InterPro" id="IPR000133">
    <property type="entry name" value="ER_ret_rcpt"/>
</dbReference>
<evidence type="ECO:0000256" key="7">
    <source>
        <dbReference type="ARBA" id="ARBA00022892"/>
    </source>
</evidence>
<proteinExistence type="inferred from homology"/>
<feature type="transmembrane region" description="Helical" evidence="12">
    <location>
        <begin position="966"/>
        <end position="984"/>
    </location>
</feature>
<dbReference type="InterPro" id="IPR036721">
    <property type="entry name" value="RCK_C_sf"/>
</dbReference>
<dbReference type="SUPFAM" id="SSF116726">
    <property type="entry name" value="TrkA C-terminal domain-like"/>
    <property type="match status" value="1"/>
</dbReference>
<dbReference type="GO" id="GO:0055085">
    <property type="term" value="P:transmembrane transport"/>
    <property type="evidence" value="ECO:0007669"/>
    <property type="project" value="InterPro"/>
</dbReference>
<evidence type="ECO:0000313" key="15">
    <source>
        <dbReference type="Proteomes" id="UP000570595"/>
    </source>
</evidence>
<dbReference type="Pfam" id="PF03600">
    <property type="entry name" value="CitMHS"/>
    <property type="match status" value="1"/>
</dbReference>
<keyword evidence="10 12" id="KW-0472">Membrane</keyword>
<feature type="transmembrane region" description="Helical" evidence="12">
    <location>
        <begin position="243"/>
        <end position="262"/>
    </location>
</feature>
<comment type="caution">
    <text evidence="14">The sequence shown here is derived from an EMBL/GenBank/DDBJ whole genome shotgun (WGS) entry which is preliminary data.</text>
</comment>
<dbReference type="GO" id="GO:0016192">
    <property type="term" value="P:vesicle-mediated transport"/>
    <property type="evidence" value="ECO:0007669"/>
    <property type="project" value="UniProtKB-KW"/>
</dbReference>
<evidence type="ECO:0000259" key="13">
    <source>
        <dbReference type="Pfam" id="PF03600"/>
    </source>
</evidence>
<dbReference type="GO" id="GO:0015031">
    <property type="term" value="P:protein transport"/>
    <property type="evidence" value="ECO:0007669"/>
    <property type="project" value="UniProtKB-KW"/>
</dbReference>
<feature type="domain" description="Citrate transporter-like" evidence="13">
    <location>
        <begin position="255"/>
        <end position="845"/>
    </location>
</feature>
<feature type="transmembrane region" description="Helical" evidence="12">
    <location>
        <begin position="211"/>
        <end position="231"/>
    </location>
</feature>
<evidence type="ECO:0000256" key="2">
    <source>
        <dbReference type="ARBA" id="ARBA00010120"/>
    </source>
</evidence>
<keyword evidence="7" id="KW-0931">ER-Golgi transport</keyword>
<dbReference type="GO" id="GO:0005789">
    <property type="term" value="C:endoplasmic reticulum membrane"/>
    <property type="evidence" value="ECO:0007669"/>
    <property type="project" value="UniProtKB-SubCell"/>
</dbReference>
<keyword evidence="5" id="KW-0677">Repeat</keyword>
<dbReference type="PANTHER" id="PTHR43652">
    <property type="entry name" value="BASIC AMINO ACID ANTIPORTER YFCC-RELATED"/>
    <property type="match status" value="1"/>
</dbReference>
<feature type="transmembrane region" description="Helical" evidence="12">
    <location>
        <begin position="1029"/>
        <end position="1048"/>
    </location>
</feature>
<dbReference type="Gene3D" id="3.30.70.1450">
    <property type="entry name" value="Regulator of K+ conductance, C-terminal domain"/>
    <property type="match status" value="1"/>
</dbReference>
<evidence type="ECO:0000256" key="8">
    <source>
        <dbReference type="ARBA" id="ARBA00022927"/>
    </source>
</evidence>
<gene>
    <name evidence="14" type="ORF">FOZ61_003775</name>
</gene>
<keyword evidence="6" id="KW-0256">Endoplasmic reticulum</keyword>
<comment type="subcellular location">
    <subcellularLocation>
        <location evidence="1">Endoplasmic reticulum membrane</location>
        <topology evidence="1">Multi-pass membrane protein</topology>
    </subcellularLocation>
</comment>
<dbReference type="GO" id="GO:0006813">
    <property type="term" value="P:potassium ion transport"/>
    <property type="evidence" value="ECO:0007669"/>
    <property type="project" value="InterPro"/>
</dbReference>
<comment type="similarity">
    <text evidence="2">Belongs to the ERD2 family.</text>
</comment>
<feature type="transmembrane region" description="Helical" evidence="12">
    <location>
        <begin position="371"/>
        <end position="393"/>
    </location>
</feature>
<dbReference type="AlphaFoldDB" id="A0A7J6MEW2"/>
<evidence type="ECO:0000256" key="3">
    <source>
        <dbReference type="ARBA" id="ARBA00022448"/>
    </source>
</evidence>
<feature type="transmembrane region" description="Helical" evidence="12">
    <location>
        <begin position="991"/>
        <end position="1013"/>
    </location>
</feature>
<organism evidence="14 15">
    <name type="scientific">Perkinsus olseni</name>
    <name type="common">Perkinsus atlanticus</name>
    <dbReference type="NCBI Taxonomy" id="32597"/>
    <lineage>
        <taxon>Eukaryota</taxon>
        <taxon>Sar</taxon>
        <taxon>Alveolata</taxon>
        <taxon>Perkinsozoa</taxon>
        <taxon>Perkinsea</taxon>
        <taxon>Perkinsida</taxon>
        <taxon>Perkinsidae</taxon>
        <taxon>Perkinsus</taxon>
    </lineage>
</organism>
<dbReference type="CDD" id="cd14447">
    <property type="entry name" value="SPX"/>
    <property type="match status" value="1"/>
</dbReference>
<dbReference type="Pfam" id="PF00810">
    <property type="entry name" value="ER_lumen_recept"/>
    <property type="match status" value="1"/>
</dbReference>
<dbReference type="InterPro" id="IPR051679">
    <property type="entry name" value="DASS-Related_Transporters"/>
</dbReference>
<feature type="transmembrane region" description="Helical" evidence="12">
    <location>
        <begin position="791"/>
        <end position="809"/>
    </location>
</feature>
<evidence type="ECO:0000256" key="1">
    <source>
        <dbReference type="ARBA" id="ARBA00004477"/>
    </source>
</evidence>
<feature type="transmembrane region" description="Helical" evidence="12">
    <location>
        <begin position="1084"/>
        <end position="1105"/>
    </location>
</feature>
<feature type="transmembrane region" description="Helical" evidence="12">
    <location>
        <begin position="292"/>
        <end position="316"/>
    </location>
</feature>
<feature type="transmembrane region" description="Helical" evidence="12">
    <location>
        <begin position="336"/>
        <end position="359"/>
    </location>
</feature>
<keyword evidence="3" id="KW-0813">Transport</keyword>
<evidence type="ECO:0000256" key="10">
    <source>
        <dbReference type="ARBA" id="ARBA00023136"/>
    </source>
</evidence>
<keyword evidence="8" id="KW-0653">Protein transport</keyword>
<evidence type="ECO:0000256" key="6">
    <source>
        <dbReference type="ARBA" id="ARBA00022824"/>
    </source>
</evidence>
<evidence type="ECO:0000256" key="4">
    <source>
        <dbReference type="ARBA" id="ARBA00022692"/>
    </source>
</evidence>
<dbReference type="GO" id="GO:0005886">
    <property type="term" value="C:plasma membrane"/>
    <property type="evidence" value="ECO:0007669"/>
    <property type="project" value="TreeGrafter"/>
</dbReference>